<dbReference type="KEGG" id="mhb:MHM_00200"/>
<accession>G8C2J0</accession>
<evidence type="ECO:0000259" key="3">
    <source>
        <dbReference type="Pfam" id="PF00171"/>
    </source>
</evidence>
<dbReference type="InterPro" id="IPR015590">
    <property type="entry name" value="Aldehyde_DH_dom"/>
</dbReference>
<dbReference type="InterPro" id="IPR016163">
    <property type="entry name" value="Ald_DH_C"/>
</dbReference>
<evidence type="ECO:0000256" key="2">
    <source>
        <dbReference type="ARBA" id="ARBA00023002"/>
    </source>
</evidence>
<dbReference type="RefSeq" id="WP_015511403.1">
    <property type="nucleotide sequence ID" value="NC_021007.1"/>
</dbReference>
<dbReference type="Gene3D" id="3.40.309.10">
    <property type="entry name" value="Aldehyde Dehydrogenase, Chain A, domain 2"/>
    <property type="match status" value="1"/>
</dbReference>
<dbReference type="InterPro" id="IPR016161">
    <property type="entry name" value="Ald_DH/histidinol_DH"/>
</dbReference>
<evidence type="ECO:0000313" key="4">
    <source>
        <dbReference type="EMBL" id="CCE66538.1"/>
    </source>
</evidence>
<keyword evidence="2 4" id="KW-0560">Oxidoreductase</keyword>
<dbReference type="SUPFAM" id="SSF53720">
    <property type="entry name" value="ALDH-like"/>
    <property type="match status" value="1"/>
</dbReference>
<organism evidence="4">
    <name type="scientific">Candidatus Mycoplasma haematominutum 'Birmingham 1'</name>
    <dbReference type="NCBI Taxonomy" id="1116213"/>
    <lineage>
        <taxon>Bacteria</taxon>
        <taxon>Bacillati</taxon>
        <taxon>Mycoplasmatota</taxon>
        <taxon>Mollicutes</taxon>
        <taxon>Mycoplasmataceae</taxon>
        <taxon>Mycoplasma</taxon>
    </lineage>
</organism>
<comment type="similarity">
    <text evidence="1">Belongs to the aldehyde dehydrogenase family.</text>
</comment>
<name>G8C2J0_9MOLU</name>
<dbReference type="EC" id="1.2.1.9" evidence="4"/>
<dbReference type="HOGENOM" id="CLU_005391_0_0_14"/>
<dbReference type="Pfam" id="PF00171">
    <property type="entry name" value="Aldedh"/>
    <property type="match status" value="1"/>
</dbReference>
<dbReference type="EMBL" id="HE613254">
    <property type="protein sequence ID" value="CCE66538.1"/>
    <property type="molecule type" value="Genomic_DNA"/>
</dbReference>
<dbReference type="OrthoDB" id="9762913at2"/>
<dbReference type="PANTHER" id="PTHR42991">
    <property type="entry name" value="ALDEHYDE DEHYDROGENASE"/>
    <property type="match status" value="1"/>
</dbReference>
<evidence type="ECO:0000256" key="1">
    <source>
        <dbReference type="ARBA" id="ARBA00009986"/>
    </source>
</evidence>
<gene>
    <name evidence="4" type="primary">gapN</name>
    <name evidence="4" type="ORF">MHM_00200</name>
</gene>
<dbReference type="GO" id="GO:0008886">
    <property type="term" value="F:glyceraldehyde-3-phosphate dehydrogenase (NADP+) (non-phosphorylating) activity"/>
    <property type="evidence" value="ECO:0007669"/>
    <property type="project" value="UniProtKB-EC"/>
</dbReference>
<dbReference type="PATRIC" id="fig|1116213.3.peg.18"/>
<reference evidence="4" key="1">
    <citation type="submission" date="2011-11" db="EMBL/GenBank/DDBJ databases">
        <title>Complete genome sequence of Candidatus Mycoplasma haemominutum.</title>
        <authorList>
            <person name="Barker E.N."/>
            <person name="Darby A.C."/>
            <person name="Helps C.R."/>
            <person name="Peters I.R."/>
            <person name="Hughes M.A."/>
            <person name="Radford A.D."/>
            <person name="Novacco M."/>
            <person name="Boretti F."/>
            <person name="Hofmann-Lehmann R."/>
            <person name="Tasker S."/>
        </authorList>
    </citation>
    <scope>NUCLEOTIDE SEQUENCE</scope>
    <source>
        <strain evidence="4">Birmingham 1</strain>
    </source>
</reference>
<dbReference type="AlphaFoldDB" id="G8C2J0"/>
<feature type="domain" description="Aldehyde dehydrogenase" evidence="3">
    <location>
        <begin position="22"/>
        <end position="473"/>
    </location>
</feature>
<dbReference type="InterPro" id="IPR016162">
    <property type="entry name" value="Ald_DH_N"/>
</dbReference>
<reference evidence="4" key="2">
    <citation type="submission" date="2011-11" db="EMBL/GenBank/DDBJ databases">
        <authorList>
            <person name="Barker E."/>
        </authorList>
    </citation>
    <scope>NUCLEOTIDE SEQUENCE</scope>
    <source>
        <strain evidence="4">Birmingham 1</strain>
    </source>
</reference>
<proteinExistence type="inferred from homology"/>
<dbReference type="GO" id="GO:0008911">
    <property type="term" value="F:lactaldehyde dehydrogenase (NAD+) activity"/>
    <property type="evidence" value="ECO:0007669"/>
    <property type="project" value="TreeGrafter"/>
</dbReference>
<dbReference type="PANTHER" id="PTHR42991:SF1">
    <property type="entry name" value="ALDEHYDE DEHYDROGENASE"/>
    <property type="match status" value="1"/>
</dbReference>
<protein>
    <submittedName>
        <fullName evidence="4">NADP-dependent glyceraldehyde-3-phosphate dehydrogenase</fullName>
        <ecNumber evidence="4">1.2.1.9</ecNumber>
    </submittedName>
</protein>
<dbReference type="Gene3D" id="3.40.605.10">
    <property type="entry name" value="Aldehyde Dehydrogenase, Chain A, domain 1"/>
    <property type="match status" value="1"/>
</dbReference>
<sequence length="490" mass="54679">MFKASAFIHGEPVDSSNLPIKELYSAANRELIGTIPLLDNHHQKKLFDSSIEGYKKWSQVSSEVREKFLFLFASKLKEHQRWLTQLIQLESGKSEGEAESEILRSIEYITESIHVYNELIKTPREYSSEKYPLIPDDLQAVYVRAPLGVVLSITPFNYPLNTLITKITPAILMGNSVIQKSSMNGALTGWLVCKIFNELSLEGFMITPGVLNYYTGSGWELQKYIENYKPEISALSFTGSNRAGIAISSALPGIPQSLELSALNVALILKDANVDNAIPEILKGAFSLSGQRCTSLQLVCVPQTLLNIFEEKIITELHKFSVSKTPIVDSNTIFQIKEAYEEAISKGAKLLTAPINWNNIKQPLLDNVVFSRVSFEMKLAREELFGPILGIVSYINLEETVEKINEIGFGLQSSVFSENFDKAVEISSKIDVGRININMAPARSPDYLPFPASRKSGNSEQGIVNALYFFSKFRGIVYKNPSPNTSISRR</sequence>
<dbReference type="InterPro" id="IPR051020">
    <property type="entry name" value="ALDH-related_metabolic_enz"/>
</dbReference>